<reference evidence="1" key="1">
    <citation type="submission" date="2014-11" db="EMBL/GenBank/DDBJ databases">
        <authorList>
            <person name="Amaro Gonzalez C."/>
        </authorList>
    </citation>
    <scope>NUCLEOTIDE SEQUENCE</scope>
</reference>
<sequence length="68" mass="7934">MFFFFSFFPNFSIFRWIELVIWPTLHVLKTFQFLQFQVSDISAFSLTSTYVTYAVPSLSGCNSSVNKC</sequence>
<proteinExistence type="predicted"/>
<evidence type="ECO:0000313" key="1">
    <source>
        <dbReference type="EMBL" id="JAH89394.1"/>
    </source>
</evidence>
<dbReference type="AlphaFoldDB" id="A0A0E9WG82"/>
<protein>
    <submittedName>
        <fullName evidence="1">Uncharacterized protein</fullName>
    </submittedName>
</protein>
<dbReference type="EMBL" id="GBXM01019183">
    <property type="protein sequence ID" value="JAH89394.1"/>
    <property type="molecule type" value="Transcribed_RNA"/>
</dbReference>
<organism evidence="1">
    <name type="scientific">Anguilla anguilla</name>
    <name type="common">European freshwater eel</name>
    <name type="synonym">Muraena anguilla</name>
    <dbReference type="NCBI Taxonomy" id="7936"/>
    <lineage>
        <taxon>Eukaryota</taxon>
        <taxon>Metazoa</taxon>
        <taxon>Chordata</taxon>
        <taxon>Craniata</taxon>
        <taxon>Vertebrata</taxon>
        <taxon>Euteleostomi</taxon>
        <taxon>Actinopterygii</taxon>
        <taxon>Neopterygii</taxon>
        <taxon>Teleostei</taxon>
        <taxon>Anguilliformes</taxon>
        <taxon>Anguillidae</taxon>
        <taxon>Anguilla</taxon>
    </lineage>
</organism>
<accession>A0A0E9WG82</accession>
<name>A0A0E9WG82_ANGAN</name>
<reference evidence="1" key="2">
    <citation type="journal article" date="2015" name="Fish Shellfish Immunol.">
        <title>Early steps in the European eel (Anguilla anguilla)-Vibrio vulnificus interaction in the gills: Role of the RtxA13 toxin.</title>
        <authorList>
            <person name="Callol A."/>
            <person name="Pajuelo D."/>
            <person name="Ebbesson L."/>
            <person name="Teles M."/>
            <person name="MacKenzie S."/>
            <person name="Amaro C."/>
        </authorList>
    </citation>
    <scope>NUCLEOTIDE SEQUENCE</scope>
</reference>